<dbReference type="AlphaFoldDB" id="A0A512CG35"/>
<keyword evidence="5" id="KW-1185">Reference proteome</keyword>
<dbReference type="GO" id="GO:0008168">
    <property type="term" value="F:methyltransferase activity"/>
    <property type="evidence" value="ECO:0007669"/>
    <property type="project" value="UniProtKB-KW"/>
</dbReference>
<protein>
    <recommendedName>
        <fullName evidence="3">Methyltransferase domain-containing protein</fullName>
    </recommendedName>
</protein>
<name>A0A512CG35_9BACT</name>
<dbReference type="EMBL" id="BJYV01000021">
    <property type="protein sequence ID" value="GEO23177.1"/>
    <property type="molecule type" value="Genomic_DNA"/>
</dbReference>
<dbReference type="InterPro" id="IPR041698">
    <property type="entry name" value="Methyltransf_25"/>
</dbReference>
<dbReference type="Proteomes" id="UP000321301">
    <property type="component" value="Unassembled WGS sequence"/>
</dbReference>
<gene>
    <name evidence="4" type="ORF">CQA01_37110</name>
</gene>
<keyword evidence="1" id="KW-0489">Methyltransferase</keyword>
<organism evidence="4 5">
    <name type="scientific">Cyclobacterium qasimii</name>
    <dbReference type="NCBI Taxonomy" id="1350429"/>
    <lineage>
        <taxon>Bacteria</taxon>
        <taxon>Pseudomonadati</taxon>
        <taxon>Bacteroidota</taxon>
        <taxon>Cytophagia</taxon>
        <taxon>Cytophagales</taxon>
        <taxon>Cyclobacteriaceae</taxon>
        <taxon>Cyclobacterium</taxon>
    </lineage>
</organism>
<evidence type="ECO:0000259" key="3">
    <source>
        <dbReference type="Pfam" id="PF13649"/>
    </source>
</evidence>
<feature type="domain" description="Methyltransferase" evidence="3">
    <location>
        <begin position="56"/>
        <end position="153"/>
    </location>
</feature>
<proteinExistence type="predicted"/>
<dbReference type="CDD" id="cd02440">
    <property type="entry name" value="AdoMet_MTases"/>
    <property type="match status" value="1"/>
</dbReference>
<evidence type="ECO:0000313" key="4">
    <source>
        <dbReference type="EMBL" id="GEO23177.1"/>
    </source>
</evidence>
<dbReference type="Gene3D" id="3.40.50.150">
    <property type="entry name" value="Vaccinia Virus protein VP39"/>
    <property type="match status" value="1"/>
</dbReference>
<dbReference type="PANTHER" id="PTHR43861:SF1">
    <property type="entry name" value="TRANS-ACONITATE 2-METHYLTRANSFERASE"/>
    <property type="match status" value="1"/>
</dbReference>
<evidence type="ECO:0000256" key="2">
    <source>
        <dbReference type="ARBA" id="ARBA00022679"/>
    </source>
</evidence>
<dbReference type="RefSeq" id="WP_020891953.1">
    <property type="nucleotide sequence ID" value="NZ_BJYV01000021.1"/>
</dbReference>
<dbReference type="PANTHER" id="PTHR43861">
    <property type="entry name" value="TRANS-ACONITATE 2-METHYLTRANSFERASE-RELATED"/>
    <property type="match status" value="1"/>
</dbReference>
<dbReference type="SUPFAM" id="SSF53335">
    <property type="entry name" value="S-adenosyl-L-methionine-dependent methyltransferases"/>
    <property type="match status" value="1"/>
</dbReference>
<dbReference type="Pfam" id="PF13649">
    <property type="entry name" value="Methyltransf_25"/>
    <property type="match status" value="1"/>
</dbReference>
<dbReference type="GO" id="GO:0032259">
    <property type="term" value="P:methylation"/>
    <property type="evidence" value="ECO:0007669"/>
    <property type="project" value="UniProtKB-KW"/>
</dbReference>
<keyword evidence="2" id="KW-0808">Transferase</keyword>
<comment type="caution">
    <text evidence="4">The sequence shown here is derived from an EMBL/GenBank/DDBJ whole genome shotgun (WGS) entry which is preliminary data.</text>
</comment>
<reference evidence="4 5" key="1">
    <citation type="submission" date="2019-07" db="EMBL/GenBank/DDBJ databases">
        <title>Whole genome shotgun sequence of Cyclobacterium qasimii NBRC 106168.</title>
        <authorList>
            <person name="Hosoyama A."/>
            <person name="Uohara A."/>
            <person name="Ohji S."/>
            <person name="Ichikawa N."/>
        </authorList>
    </citation>
    <scope>NUCLEOTIDE SEQUENCE [LARGE SCALE GENOMIC DNA]</scope>
    <source>
        <strain evidence="4 5">NBRC 106168</strain>
    </source>
</reference>
<dbReference type="InterPro" id="IPR029063">
    <property type="entry name" value="SAM-dependent_MTases_sf"/>
</dbReference>
<evidence type="ECO:0000313" key="5">
    <source>
        <dbReference type="Proteomes" id="UP000321301"/>
    </source>
</evidence>
<sequence length="238" mass="26877">MQSKSTVKEIKERFDKDVERFSNLETGQQATIDAPLCMELIANAALSCNPEAKNLLDIGCGAGNLSLKILEQFPQMNSDLLDLSKPMLTRAKDRVTWATTGTVETIQADLRDAKLEEGKYDIIVAAAVLHHLREDEDWENVFAKIFKLLAPGGSFWISDLVIHDDPQIQQMMWNWYGSYLEKLKGPEYRKDVFAYIAKEDSPRSLVYQLNLMEKVGFTGAEILHKNSCFAAFGGRKPK</sequence>
<evidence type="ECO:0000256" key="1">
    <source>
        <dbReference type="ARBA" id="ARBA00022603"/>
    </source>
</evidence>
<accession>A0A512CG35</accession>